<organism evidence="3 4">
    <name type="scientific">Stephanodiscus triporus</name>
    <dbReference type="NCBI Taxonomy" id="2934178"/>
    <lineage>
        <taxon>Eukaryota</taxon>
        <taxon>Sar</taxon>
        <taxon>Stramenopiles</taxon>
        <taxon>Ochrophyta</taxon>
        <taxon>Bacillariophyta</taxon>
        <taxon>Coscinodiscophyceae</taxon>
        <taxon>Thalassiosirophycidae</taxon>
        <taxon>Stephanodiscales</taxon>
        <taxon>Stephanodiscaceae</taxon>
        <taxon>Stephanodiscus</taxon>
    </lineage>
</organism>
<protein>
    <recommendedName>
        <fullName evidence="2">FAD-binding domain-containing protein</fullName>
    </recommendedName>
</protein>
<dbReference type="SUPFAM" id="SSF51905">
    <property type="entry name" value="FAD/NAD(P)-binding domain"/>
    <property type="match status" value="1"/>
</dbReference>
<feature type="region of interest" description="Disordered" evidence="1">
    <location>
        <begin position="207"/>
        <end position="232"/>
    </location>
</feature>
<feature type="compositionally biased region" description="Basic and acidic residues" evidence="1">
    <location>
        <begin position="214"/>
        <end position="227"/>
    </location>
</feature>
<evidence type="ECO:0000259" key="2">
    <source>
        <dbReference type="Pfam" id="PF01494"/>
    </source>
</evidence>
<dbReference type="EMBL" id="JALLAZ020001369">
    <property type="protein sequence ID" value="KAL3776137.1"/>
    <property type="molecule type" value="Genomic_DNA"/>
</dbReference>
<dbReference type="InterPro" id="IPR002938">
    <property type="entry name" value="FAD-bd"/>
</dbReference>
<dbReference type="Gene3D" id="3.50.50.60">
    <property type="entry name" value="FAD/NAD(P)-binding domain"/>
    <property type="match status" value="2"/>
</dbReference>
<keyword evidence="4" id="KW-1185">Reference proteome</keyword>
<gene>
    <name evidence="3" type="ORF">ACHAW5_003255</name>
</gene>
<sequence>MTRRVIALATRLGAAGTAGGPPPHHRPSPSSVLDFPSRRRRRLGRHVDAHRRPGAVVVVVQRGLASSSHYDVIVSGGGSVGSSLARMLLDDSPGPTRRRRRPLRVALLERGPAPPSLRELVDGDGDGGTTTRTPGPRAYALSPASLSCLGPGALRALVKSNRCGVYDSMQIWEHDGPAQLHFTGEDLGRAIEDGRLVDLDGLVNHVDDVDDEEGKGGGKTKDGKENRSASGKRRPWLGAVVEDAPLVSSLWDELRNDDRIDLLDNVRITSIRAPSPGDMGNAEPPPAVRLSYNRSNNVDDDDVGEGGRTTISSDLLVAADGANSQVRRLVGNFPMMTHPYGKKAVTCTVELESSMARTAYQRFLSHGPIALLPVWNSHDEDGGTSKDFPVYANVVWSTTLSEANHLLTLSPSEFTSALNRHLRQGPNVNPSLLPDSNRGIPPPTVPLFSAIAEEVDSLLRTANTALTMGTWTESPSRNHFRMPPRSVRVVGPIMGFDLAMSHVMMTSASGPGGTYGGGYVSPRVALVGDAAHTMHPMAGQGLNLGMSDVASLANLIKEALDSGMDVGGTSLFLDRYNRERMVSGWGIVGGVHGLHEIFGLSGIAPGSVADETYDGGRGIWG</sequence>
<dbReference type="PANTHER" id="PTHR43876">
    <property type="entry name" value="UBIQUINONE BIOSYNTHESIS MONOOXYGENASE COQ6, MITOCHONDRIAL"/>
    <property type="match status" value="1"/>
</dbReference>
<proteinExistence type="predicted"/>
<dbReference type="Proteomes" id="UP001530315">
    <property type="component" value="Unassembled WGS sequence"/>
</dbReference>
<comment type="caution">
    <text evidence="3">The sequence shown here is derived from an EMBL/GenBank/DDBJ whole genome shotgun (WGS) entry which is preliminary data.</text>
</comment>
<name>A0ABD3NLT8_9STRA</name>
<evidence type="ECO:0000313" key="4">
    <source>
        <dbReference type="Proteomes" id="UP001530315"/>
    </source>
</evidence>
<dbReference type="PANTHER" id="PTHR43876:SF7">
    <property type="entry name" value="UBIQUINONE BIOSYNTHESIS MONOOXYGENASE COQ6, MITOCHONDRIAL"/>
    <property type="match status" value="1"/>
</dbReference>
<dbReference type="InterPro" id="IPR036188">
    <property type="entry name" value="FAD/NAD-bd_sf"/>
</dbReference>
<evidence type="ECO:0000256" key="1">
    <source>
        <dbReference type="SAM" id="MobiDB-lite"/>
    </source>
</evidence>
<reference evidence="3 4" key="1">
    <citation type="submission" date="2024-10" db="EMBL/GenBank/DDBJ databases">
        <title>Updated reference genomes for cyclostephanoid diatoms.</title>
        <authorList>
            <person name="Roberts W.R."/>
            <person name="Alverson A.J."/>
        </authorList>
    </citation>
    <scope>NUCLEOTIDE SEQUENCE [LARGE SCALE GENOMIC DNA]</scope>
    <source>
        <strain evidence="3 4">AJA276-08</strain>
    </source>
</reference>
<feature type="domain" description="FAD-binding" evidence="2">
    <location>
        <begin position="519"/>
        <end position="588"/>
    </location>
</feature>
<dbReference type="Pfam" id="PF01494">
    <property type="entry name" value="FAD_binding_3"/>
    <property type="match status" value="1"/>
</dbReference>
<accession>A0ABD3NLT8</accession>
<dbReference type="AlphaFoldDB" id="A0ABD3NLT8"/>
<dbReference type="InterPro" id="IPR051205">
    <property type="entry name" value="UbiH/COQ6_monooxygenase"/>
</dbReference>
<feature type="region of interest" description="Disordered" evidence="1">
    <location>
        <begin position="114"/>
        <end position="138"/>
    </location>
</feature>
<feature type="region of interest" description="Disordered" evidence="1">
    <location>
        <begin position="10"/>
        <end position="37"/>
    </location>
</feature>
<evidence type="ECO:0000313" key="3">
    <source>
        <dbReference type="EMBL" id="KAL3776137.1"/>
    </source>
</evidence>